<evidence type="ECO:0000313" key="3">
    <source>
        <dbReference type="Proteomes" id="UP001185092"/>
    </source>
</evidence>
<keyword evidence="3" id="KW-1185">Reference proteome</keyword>
<keyword evidence="1" id="KW-0812">Transmembrane</keyword>
<accession>A0AAE4BQW1</accession>
<dbReference type="AlphaFoldDB" id="A0AAE4BQW1"/>
<organism evidence="2 3">
    <name type="scientific">Aureibacter tunicatorum</name>
    <dbReference type="NCBI Taxonomy" id="866807"/>
    <lineage>
        <taxon>Bacteria</taxon>
        <taxon>Pseudomonadati</taxon>
        <taxon>Bacteroidota</taxon>
        <taxon>Cytophagia</taxon>
        <taxon>Cytophagales</taxon>
        <taxon>Persicobacteraceae</taxon>
        <taxon>Aureibacter</taxon>
    </lineage>
</organism>
<comment type="caution">
    <text evidence="2">The sequence shown here is derived from an EMBL/GenBank/DDBJ whole genome shotgun (WGS) entry which is preliminary data.</text>
</comment>
<proteinExistence type="predicted"/>
<sequence>MPVYFFYLMIMILIVGLPITAFIFYNKAQVVTKLANQEQVKLSNFSDGDIGKVVGEVIMVGEPMIAPLSKRECAYYRVQVHEEKGGGNRRSWHLRIDEDKASKYLLKENGQYIFVDDRNLKADIVEDVELYSGFLNDATSELKSYLKKHDFKSENLFRMNKSLKYTEAILGLEEKVAVLGQGMWKDPEELGFSEEYGKILHIKAVKGSLYLSDNTEATVNFSSS</sequence>
<reference evidence="2" key="1">
    <citation type="submission" date="2023-07" db="EMBL/GenBank/DDBJ databases">
        <title>Genomic Encyclopedia of Type Strains, Phase IV (KMG-IV): sequencing the most valuable type-strain genomes for metagenomic binning, comparative biology and taxonomic classification.</title>
        <authorList>
            <person name="Goeker M."/>
        </authorList>
    </citation>
    <scope>NUCLEOTIDE SEQUENCE</scope>
    <source>
        <strain evidence="2">DSM 26174</strain>
    </source>
</reference>
<gene>
    <name evidence="2" type="ORF">HNQ88_000121</name>
</gene>
<name>A0AAE4BQW1_9BACT</name>
<keyword evidence="1" id="KW-1133">Transmembrane helix</keyword>
<feature type="transmembrane region" description="Helical" evidence="1">
    <location>
        <begin position="6"/>
        <end position="25"/>
    </location>
</feature>
<protein>
    <recommendedName>
        <fullName evidence="4">RING-type E3 ubiquitin transferase</fullName>
    </recommendedName>
</protein>
<keyword evidence="1" id="KW-0472">Membrane</keyword>
<dbReference type="RefSeq" id="WP_309936588.1">
    <property type="nucleotide sequence ID" value="NZ_AP025305.1"/>
</dbReference>
<dbReference type="Proteomes" id="UP001185092">
    <property type="component" value="Unassembled WGS sequence"/>
</dbReference>
<dbReference type="EMBL" id="JAVDQD010000001">
    <property type="protein sequence ID" value="MDR6237145.1"/>
    <property type="molecule type" value="Genomic_DNA"/>
</dbReference>
<evidence type="ECO:0000313" key="2">
    <source>
        <dbReference type="EMBL" id="MDR6237145.1"/>
    </source>
</evidence>
<evidence type="ECO:0008006" key="4">
    <source>
        <dbReference type="Google" id="ProtNLM"/>
    </source>
</evidence>
<evidence type="ECO:0000256" key="1">
    <source>
        <dbReference type="SAM" id="Phobius"/>
    </source>
</evidence>